<dbReference type="PROSITE" id="PS51257">
    <property type="entry name" value="PROKAR_LIPOPROTEIN"/>
    <property type="match status" value="1"/>
</dbReference>
<dbReference type="PANTHER" id="PTHR30483">
    <property type="entry name" value="LEUCINE-SPECIFIC-BINDING PROTEIN"/>
    <property type="match status" value="1"/>
</dbReference>
<keyword evidence="3" id="KW-0029">Amino-acid transport</keyword>
<evidence type="ECO:0000256" key="3">
    <source>
        <dbReference type="ARBA" id="ARBA00022970"/>
    </source>
</evidence>
<dbReference type="PANTHER" id="PTHR30483:SF6">
    <property type="entry name" value="PERIPLASMIC BINDING PROTEIN OF ABC TRANSPORTER FOR NATURAL AMINO ACIDS"/>
    <property type="match status" value="1"/>
</dbReference>
<accession>A0ABY8FPU4</accession>
<name>A0ABY8FPU4_9SPHN</name>
<feature type="compositionally biased region" description="Low complexity" evidence="4">
    <location>
        <begin position="29"/>
        <end position="40"/>
    </location>
</feature>
<keyword evidence="3" id="KW-0813">Transport</keyword>
<dbReference type="Proteomes" id="UP001215827">
    <property type="component" value="Chromosome"/>
</dbReference>
<feature type="domain" description="Leucine-binding protein" evidence="6">
    <location>
        <begin position="57"/>
        <end position="369"/>
    </location>
</feature>
<keyword evidence="8" id="KW-1185">Reference proteome</keyword>
<dbReference type="EMBL" id="CP121106">
    <property type="protein sequence ID" value="WFL77033.1"/>
    <property type="molecule type" value="Genomic_DNA"/>
</dbReference>
<proteinExistence type="inferred from homology"/>
<sequence length="383" mass="40596">MIGKFFNRRMMIMAGGAALLAGCQVIPKGPTTSTTPDTGPTPEPSATALPTDETRHRVALLVPMSGTNGAVGQSIANATTMAILDTNASNLRITTYDTAAGARRAAERAVADGNKLILGPMLADNVAQVISVARPANVPLISFSNDTSVADRDVFVMGHIPEQSIYRTVAYARSKGAASFAMLLPNGDYGQRAKSALDSALGRYGGTLAGTEAYSRGNTSIVSAAQRLKAKGGYDTVLIPEGSRLSIQAAGELSGSRLLGTELWSGESSLTRAGAMRGALFSAVSDGRYKRYSDSYNNRFGSNPFRISTLGYDAVLLTLRVARDWKVGRTFPVSNLRDPGGFLGLDGPFRFMRDGVVQRAMEVREVRNGDVVVVDAAPTRFDD</sequence>
<comment type="similarity">
    <text evidence="1">Belongs to the leucine-binding protein family.</text>
</comment>
<dbReference type="RefSeq" id="WP_278015792.1">
    <property type="nucleotide sequence ID" value="NZ_CP121106.1"/>
</dbReference>
<organism evidence="7 8">
    <name type="scientific">Altererythrobacter arenosus</name>
    <dbReference type="NCBI Taxonomy" id="3032592"/>
    <lineage>
        <taxon>Bacteria</taxon>
        <taxon>Pseudomonadati</taxon>
        <taxon>Pseudomonadota</taxon>
        <taxon>Alphaproteobacteria</taxon>
        <taxon>Sphingomonadales</taxon>
        <taxon>Erythrobacteraceae</taxon>
        <taxon>Altererythrobacter</taxon>
    </lineage>
</organism>
<protein>
    <submittedName>
        <fullName evidence="7">Penicillin-binding protein activator</fullName>
    </submittedName>
</protein>
<dbReference type="SUPFAM" id="SSF53822">
    <property type="entry name" value="Periplasmic binding protein-like I"/>
    <property type="match status" value="1"/>
</dbReference>
<gene>
    <name evidence="7" type="ORF">P7228_13705</name>
</gene>
<dbReference type="InterPro" id="IPR028082">
    <property type="entry name" value="Peripla_BP_I"/>
</dbReference>
<dbReference type="CDD" id="cd06339">
    <property type="entry name" value="PBP1_YraM_LppC_lipoprotein-like"/>
    <property type="match status" value="1"/>
</dbReference>
<feature type="chain" id="PRO_5047509822" evidence="5">
    <location>
        <begin position="22"/>
        <end position="383"/>
    </location>
</feature>
<evidence type="ECO:0000313" key="8">
    <source>
        <dbReference type="Proteomes" id="UP001215827"/>
    </source>
</evidence>
<evidence type="ECO:0000259" key="6">
    <source>
        <dbReference type="Pfam" id="PF13458"/>
    </source>
</evidence>
<feature type="region of interest" description="Disordered" evidence="4">
    <location>
        <begin position="29"/>
        <end position="49"/>
    </location>
</feature>
<dbReference type="InterPro" id="IPR028081">
    <property type="entry name" value="Leu-bd"/>
</dbReference>
<dbReference type="Gene3D" id="3.40.50.2300">
    <property type="match status" value="2"/>
</dbReference>
<evidence type="ECO:0000256" key="4">
    <source>
        <dbReference type="SAM" id="MobiDB-lite"/>
    </source>
</evidence>
<feature type="signal peptide" evidence="5">
    <location>
        <begin position="1"/>
        <end position="21"/>
    </location>
</feature>
<evidence type="ECO:0000256" key="2">
    <source>
        <dbReference type="ARBA" id="ARBA00022729"/>
    </source>
</evidence>
<dbReference type="InterPro" id="IPR051010">
    <property type="entry name" value="BCAA_transport"/>
</dbReference>
<evidence type="ECO:0000256" key="1">
    <source>
        <dbReference type="ARBA" id="ARBA00010062"/>
    </source>
</evidence>
<evidence type="ECO:0000313" key="7">
    <source>
        <dbReference type="EMBL" id="WFL77033.1"/>
    </source>
</evidence>
<reference evidence="7 8" key="1">
    <citation type="submission" date="2023-03" db="EMBL/GenBank/DDBJ databases">
        <title>Altererythrobacter sp. CAU 1644 isolated from sand.</title>
        <authorList>
            <person name="Kim W."/>
        </authorList>
    </citation>
    <scope>NUCLEOTIDE SEQUENCE [LARGE SCALE GENOMIC DNA]</scope>
    <source>
        <strain evidence="7 8">CAU 1644</strain>
    </source>
</reference>
<dbReference type="Pfam" id="PF13458">
    <property type="entry name" value="Peripla_BP_6"/>
    <property type="match status" value="1"/>
</dbReference>
<evidence type="ECO:0000256" key="5">
    <source>
        <dbReference type="SAM" id="SignalP"/>
    </source>
</evidence>
<keyword evidence="2 5" id="KW-0732">Signal</keyword>